<dbReference type="AlphaFoldDB" id="A0A075FBM5"/>
<feature type="domain" description="Transposase IS4-like" evidence="1">
    <location>
        <begin position="137"/>
        <end position="385"/>
    </location>
</feature>
<protein>
    <recommendedName>
        <fullName evidence="5">Transposase</fullName>
    </recommendedName>
</protein>
<dbReference type="Pfam" id="PF05598">
    <property type="entry name" value="DUF772"/>
    <property type="match status" value="1"/>
</dbReference>
<dbReference type="PANTHER" id="PTHR35604">
    <property type="entry name" value="TRANSPOSASE INSH FOR INSERTION SEQUENCE ELEMENT IS5A-RELATED"/>
    <property type="match status" value="1"/>
</dbReference>
<evidence type="ECO:0008006" key="5">
    <source>
        <dbReference type="Google" id="ProtNLM"/>
    </source>
</evidence>
<dbReference type="GO" id="GO:0004803">
    <property type="term" value="F:transposase activity"/>
    <property type="evidence" value="ECO:0007669"/>
    <property type="project" value="InterPro"/>
</dbReference>
<evidence type="ECO:0000259" key="1">
    <source>
        <dbReference type="Pfam" id="PF01609"/>
    </source>
</evidence>
<dbReference type="EMBL" id="KJ531199">
    <property type="protein sequence ID" value="AIE77264.1"/>
    <property type="molecule type" value="Genomic_DNA"/>
</dbReference>
<feature type="domain" description="Transposase InsH N-terminal" evidence="2">
    <location>
        <begin position="18"/>
        <end position="108"/>
    </location>
</feature>
<dbReference type="EMBL" id="KJ531199">
    <property type="protein sequence ID" value="AIE77272.1"/>
    <property type="molecule type" value="Genomic_DNA"/>
</dbReference>
<dbReference type="Pfam" id="PF01609">
    <property type="entry name" value="DDE_Tnp_1"/>
    <property type="match status" value="1"/>
</dbReference>
<proteinExistence type="predicted"/>
<evidence type="ECO:0000313" key="3">
    <source>
        <dbReference type="EMBL" id="AIE77264.1"/>
    </source>
</evidence>
<dbReference type="PANTHER" id="PTHR35604:SF2">
    <property type="entry name" value="TRANSPOSASE INSH FOR INSERTION SEQUENCE ELEMENT IS5A-RELATED"/>
    <property type="match status" value="1"/>
</dbReference>
<dbReference type="GO" id="GO:0006313">
    <property type="term" value="P:DNA transposition"/>
    <property type="evidence" value="ECO:0007669"/>
    <property type="project" value="InterPro"/>
</dbReference>
<dbReference type="GO" id="GO:0003677">
    <property type="term" value="F:DNA binding"/>
    <property type="evidence" value="ECO:0007669"/>
    <property type="project" value="InterPro"/>
</dbReference>
<organism evidence="4">
    <name type="scientific">uncultured bacterium pBIO2079</name>
    <dbReference type="NCBI Taxonomy" id="1478040"/>
    <lineage>
        <taxon>Bacteria</taxon>
        <taxon>environmental samples</taxon>
    </lineage>
</organism>
<accession>A0A075FBM5</accession>
<reference evidence="4" key="1">
    <citation type="journal article" date="2014" name="PLoS ONE">
        <title>Screening of metagenomic and genomic libraries reveals three classes of bacterial enzymes that overcome the toxicity of acrylate.</title>
        <authorList>
            <person name="Curson A.R."/>
            <person name="Burns O.J."/>
            <person name="Voget S."/>
            <person name="Daniel R."/>
            <person name="Todd J.D."/>
            <person name="McInnis K."/>
            <person name="Wexler M."/>
            <person name="Johnston A.W."/>
        </authorList>
    </citation>
    <scope>NUCLEOTIDE SEQUENCE</scope>
</reference>
<evidence type="ECO:0000313" key="4">
    <source>
        <dbReference type="EMBL" id="AIE77272.1"/>
    </source>
</evidence>
<dbReference type="InterPro" id="IPR008490">
    <property type="entry name" value="Transposase_InsH_N"/>
</dbReference>
<sequence>MNIRQGYVFSFEDAINLQPRSRLEIILATLDFDDVITVLSKNNEKHRGPTGYLVEHKLKALIAMRVYNMATFTELVERLTHDPVLRYNCGFDVFGKVPSIATFSRFYEQLSQSEVLSELFNEQVKTAESMGLLDTSSIAIDASKVDANEKSVPRKNINDDGQSANWGSKLDTNGNQITWFGYKLHIATDVKSELPVALSITPASIHDGIVAESILEECNSNLNSKPQYYLMDAGYDQKSIYELIRKNYKAQAIIPLNHRGAKEPPEGLDWDATPICSAGYRMTYWGGSNGVNKFRCPHVMGKCDCPFGSSWCSASNYGMVVKTRARQDSRLFTVPHRGTSNWKLLYNKRTGVERCFGRLKEHLGLETGLNVRGIKKVKTHAYLSVITMIASVVAINKDKSSADIAA</sequence>
<reference evidence="4" key="2">
    <citation type="submission" date="2014-02" db="EMBL/GenBank/DDBJ databases">
        <authorList>
            <person name="Curson A.R.J."/>
            <person name="Burns O.J."/>
            <person name="Voget S."/>
            <person name="Daniel R."/>
            <person name="Todd J.D."/>
            <person name="McInnis K."/>
            <person name="Wexler M."/>
            <person name="Johnston A.W.B."/>
        </authorList>
    </citation>
    <scope>NUCLEOTIDE SEQUENCE</scope>
</reference>
<name>A0A075FBM5_9BACT</name>
<gene>
    <name evidence="3" type="ORF">pBIO2079_03</name>
    <name evidence="4" type="ORF">pBIO2079_11</name>
</gene>
<evidence type="ECO:0000259" key="2">
    <source>
        <dbReference type="Pfam" id="PF05598"/>
    </source>
</evidence>
<dbReference type="InterPro" id="IPR002559">
    <property type="entry name" value="Transposase_11"/>
</dbReference>